<protein>
    <submittedName>
        <fullName evidence="3">Prenyltransferase and squalene oxidase repeat-containing protein</fullName>
    </submittedName>
</protein>
<reference evidence="4" key="1">
    <citation type="submission" date="2016-10" db="EMBL/GenBank/DDBJ databases">
        <authorList>
            <person name="Varghese N."/>
            <person name="Submissions S."/>
        </authorList>
    </citation>
    <scope>NUCLEOTIDE SEQUENCE [LARGE SCALE GENOMIC DNA]</scope>
    <source>
        <strain evidence="4">DSM 17038</strain>
    </source>
</reference>
<evidence type="ECO:0000256" key="1">
    <source>
        <dbReference type="SAM" id="SignalP"/>
    </source>
</evidence>
<evidence type="ECO:0000259" key="2">
    <source>
        <dbReference type="Pfam" id="PF13243"/>
    </source>
</evidence>
<feature type="signal peptide" evidence="1">
    <location>
        <begin position="1"/>
        <end position="30"/>
    </location>
</feature>
<feature type="chain" id="PRO_5011670157" evidence="1">
    <location>
        <begin position="31"/>
        <end position="374"/>
    </location>
</feature>
<dbReference type="STRING" id="341036.SAMN05660649_02040"/>
<keyword evidence="3" id="KW-0808">Transferase</keyword>
<dbReference type="EMBL" id="FOOX01000006">
    <property type="protein sequence ID" value="SFG57000.1"/>
    <property type="molecule type" value="Genomic_DNA"/>
</dbReference>
<dbReference type="CDD" id="cd00688">
    <property type="entry name" value="ISOPREN_C2_like"/>
    <property type="match status" value="1"/>
</dbReference>
<dbReference type="Pfam" id="PF13243">
    <property type="entry name" value="SQHop_cyclase_C"/>
    <property type="match status" value="1"/>
</dbReference>
<proteinExistence type="predicted"/>
<sequence length="374" mass="41244">MYHRKNVQLLLTTLLSLLLVASLWLSPAAAVQSKITRQDLYRAAQKTINYYHDTYKDSEFRGILDWPALGLFAFGEDVSGSKWTAGGKNGAYWREEEVRQGIRLTKIKNTDYQRTIIGVCAAGKDPYNFGGINLVETVKNTMQPNGHFADSIEDRKTGQPVGNDLINAHCFGVIALHCAGVPIPNRDKCLEWLVDKQLPDGGFTWDVKHFDNPEDYQLVDGDVDMTAAALMAMAILGADESNPAVSRALAFLKKEQLDNGGFSSWGTENPESCAWVIQALTLLGQDPMGEAWTKPSGGNPVSALLRFQLKNGGFTHLLDEDDMLPVYDNGMSTEQALYGMADAYNQKAAYDMLHEKYRPLAEQHLSGSAGSEAE</sequence>
<dbReference type="InterPro" id="IPR032696">
    <property type="entry name" value="SQ_cyclase_C"/>
</dbReference>
<evidence type="ECO:0000313" key="3">
    <source>
        <dbReference type="EMBL" id="SFG57000.1"/>
    </source>
</evidence>
<dbReference type="Gene3D" id="1.50.10.20">
    <property type="match status" value="2"/>
</dbReference>
<dbReference type="RefSeq" id="WP_092471256.1">
    <property type="nucleotide sequence ID" value="NZ_FOOX01000006.1"/>
</dbReference>
<gene>
    <name evidence="3" type="ORF">SAMN05660649_02040</name>
</gene>
<dbReference type="SUPFAM" id="SSF48239">
    <property type="entry name" value="Terpenoid cyclases/Protein prenyltransferases"/>
    <property type="match status" value="1"/>
</dbReference>
<dbReference type="InterPro" id="IPR008930">
    <property type="entry name" value="Terpenoid_cyclase/PrenylTrfase"/>
</dbReference>
<dbReference type="GO" id="GO:0016740">
    <property type="term" value="F:transferase activity"/>
    <property type="evidence" value="ECO:0007669"/>
    <property type="project" value="UniProtKB-KW"/>
</dbReference>
<dbReference type="Proteomes" id="UP000199337">
    <property type="component" value="Unassembled WGS sequence"/>
</dbReference>
<organism evidence="3 4">
    <name type="scientific">Desulfotruncus arcticus DSM 17038</name>
    <dbReference type="NCBI Taxonomy" id="1121424"/>
    <lineage>
        <taxon>Bacteria</taxon>
        <taxon>Bacillati</taxon>
        <taxon>Bacillota</taxon>
        <taxon>Clostridia</taxon>
        <taxon>Eubacteriales</taxon>
        <taxon>Desulfallaceae</taxon>
        <taxon>Desulfotruncus</taxon>
    </lineage>
</organism>
<dbReference type="AlphaFoldDB" id="A0A1I2SWH6"/>
<accession>A0A1I2SWH6</accession>
<evidence type="ECO:0000313" key="4">
    <source>
        <dbReference type="Proteomes" id="UP000199337"/>
    </source>
</evidence>
<feature type="domain" description="Squalene cyclase C-terminal" evidence="2">
    <location>
        <begin position="222"/>
        <end position="315"/>
    </location>
</feature>
<keyword evidence="1" id="KW-0732">Signal</keyword>
<name>A0A1I2SWH6_9FIRM</name>
<keyword evidence="4" id="KW-1185">Reference proteome</keyword>
<dbReference type="OrthoDB" id="411361at2"/>